<organism evidence="1 2">
    <name type="scientific">Qipengyuania atrilutea</name>
    <dbReference type="NCBI Taxonomy" id="2744473"/>
    <lineage>
        <taxon>Bacteria</taxon>
        <taxon>Pseudomonadati</taxon>
        <taxon>Pseudomonadota</taxon>
        <taxon>Alphaproteobacteria</taxon>
        <taxon>Sphingomonadales</taxon>
        <taxon>Erythrobacteraceae</taxon>
        <taxon>Qipengyuania</taxon>
    </lineage>
</organism>
<reference evidence="1 2" key="1">
    <citation type="submission" date="2020-06" db="EMBL/GenBank/DDBJ databases">
        <title>Altererythrobacter sp. HHU K3-1.</title>
        <authorList>
            <person name="Zhang D."/>
            <person name="Xue H."/>
        </authorList>
    </citation>
    <scope>NUCLEOTIDE SEQUENCE [LARGE SCALE GENOMIC DNA]</scope>
    <source>
        <strain evidence="1 2">HHU K3-1</strain>
    </source>
</reference>
<evidence type="ECO:0000313" key="1">
    <source>
        <dbReference type="EMBL" id="NVD44078.1"/>
    </source>
</evidence>
<evidence type="ECO:0008006" key="3">
    <source>
        <dbReference type="Google" id="ProtNLM"/>
    </source>
</evidence>
<accession>A0A850H2E2</accession>
<name>A0A850H2E2_9SPHN</name>
<dbReference type="AlphaFoldDB" id="A0A850H2E2"/>
<protein>
    <recommendedName>
        <fullName evidence="3">Lipoprotein</fullName>
    </recommendedName>
</protein>
<dbReference type="Proteomes" id="UP000561438">
    <property type="component" value="Unassembled WGS sequence"/>
</dbReference>
<dbReference type="RefSeq" id="WP_176266356.1">
    <property type="nucleotide sequence ID" value="NZ_JABWGV010000001.1"/>
</dbReference>
<dbReference type="EMBL" id="JABWGV010000001">
    <property type="protein sequence ID" value="NVD44078.1"/>
    <property type="molecule type" value="Genomic_DNA"/>
</dbReference>
<sequence length="101" mass="10637">MHRIAFGIIVLVSVSACDVATEMAGDALKGEVRTQYLNQCQGVAESSGIAAERITAACECSADDFADDFTADGDLNISRARIEQVLQKCVRENGEAAPAEG</sequence>
<comment type="caution">
    <text evidence="1">The sequence shown here is derived from an EMBL/GenBank/DDBJ whole genome shotgun (WGS) entry which is preliminary data.</text>
</comment>
<keyword evidence="2" id="KW-1185">Reference proteome</keyword>
<evidence type="ECO:0000313" key="2">
    <source>
        <dbReference type="Proteomes" id="UP000561438"/>
    </source>
</evidence>
<gene>
    <name evidence="1" type="ORF">HUV48_03480</name>
</gene>
<proteinExistence type="predicted"/>
<dbReference type="PROSITE" id="PS51257">
    <property type="entry name" value="PROKAR_LIPOPROTEIN"/>
    <property type="match status" value="1"/>
</dbReference>